<sequence length="103" mass="11639">MVIARETSSKQAIETVAQHAHLVLAVRWNTLPFRWPCYTQVHRSGVIQDKNESKLRPFGSCRSLKGIIGYNQLVGHVGIHGQRSLTGALNKDSLVWQKEYPTE</sequence>
<protein>
    <submittedName>
        <fullName evidence="1">Uncharacterized protein</fullName>
    </submittedName>
</protein>
<dbReference type="Proteomes" id="UP000652761">
    <property type="component" value="Unassembled WGS sequence"/>
</dbReference>
<feature type="non-terminal residue" evidence="1">
    <location>
        <position position="103"/>
    </location>
</feature>
<keyword evidence="2" id="KW-1185">Reference proteome</keyword>
<dbReference type="EMBL" id="NMUH01000642">
    <property type="protein sequence ID" value="MQL82581.1"/>
    <property type="molecule type" value="Genomic_DNA"/>
</dbReference>
<dbReference type="AlphaFoldDB" id="A0A843UGR4"/>
<accession>A0A843UGR4</accession>
<gene>
    <name evidence="1" type="ORF">Taro_015056</name>
</gene>
<name>A0A843UGR4_COLES</name>
<organism evidence="1 2">
    <name type="scientific">Colocasia esculenta</name>
    <name type="common">Wild taro</name>
    <name type="synonym">Arum esculentum</name>
    <dbReference type="NCBI Taxonomy" id="4460"/>
    <lineage>
        <taxon>Eukaryota</taxon>
        <taxon>Viridiplantae</taxon>
        <taxon>Streptophyta</taxon>
        <taxon>Embryophyta</taxon>
        <taxon>Tracheophyta</taxon>
        <taxon>Spermatophyta</taxon>
        <taxon>Magnoliopsida</taxon>
        <taxon>Liliopsida</taxon>
        <taxon>Araceae</taxon>
        <taxon>Aroideae</taxon>
        <taxon>Colocasieae</taxon>
        <taxon>Colocasia</taxon>
    </lineage>
</organism>
<proteinExistence type="predicted"/>
<reference evidence="1" key="1">
    <citation type="submission" date="2017-07" db="EMBL/GenBank/DDBJ databases">
        <title>Taro Niue Genome Assembly and Annotation.</title>
        <authorList>
            <person name="Atibalentja N."/>
            <person name="Keating K."/>
            <person name="Fields C.J."/>
        </authorList>
    </citation>
    <scope>NUCLEOTIDE SEQUENCE</scope>
    <source>
        <strain evidence="1">Niue_2</strain>
        <tissue evidence="1">Leaf</tissue>
    </source>
</reference>
<comment type="caution">
    <text evidence="1">The sequence shown here is derived from an EMBL/GenBank/DDBJ whole genome shotgun (WGS) entry which is preliminary data.</text>
</comment>
<evidence type="ECO:0000313" key="2">
    <source>
        <dbReference type="Proteomes" id="UP000652761"/>
    </source>
</evidence>
<evidence type="ECO:0000313" key="1">
    <source>
        <dbReference type="EMBL" id="MQL82581.1"/>
    </source>
</evidence>